<dbReference type="AlphaFoldDB" id="A0A6J4LJI8"/>
<name>A0A6J4LJI8_9ACTN</name>
<gene>
    <name evidence="1" type="ORF">AVDCRST_MAG34-546</name>
</gene>
<protein>
    <submittedName>
        <fullName evidence="1">Uncharacterized protein</fullName>
    </submittedName>
</protein>
<sequence length="302" mass="32438">MADGPVQRAAARLEAAVPDEGTAPVETAGVEGTAPVEATGVEAGPVEAALQGPDRQPVERLPTLTGVIVVRGAGAPVEQQRLPRRSPATIGRGERHAVVVRPEWVPLDLATFSPVEVGWLVANGAGVPMRVESDWVQSGAASYQPHALVMLQRGDHRLSWPELGGTRLGGRGLGGPVTVSVTVRTRRLEDARIRYAVDSAVATPVRGPGVHRGGTEPPMSVALRYRMAVLFRHLLEGAPTPVHLVRHRAQFLGMTEHELDRIAQRLRRRLNAVRGLDLQSLDELGDYLVRGQGELSPKDLNP</sequence>
<proteinExistence type="predicted"/>
<evidence type="ECO:0000313" key="1">
    <source>
        <dbReference type="EMBL" id="CAA9332421.1"/>
    </source>
</evidence>
<accession>A0A6J4LJI8</accession>
<reference evidence="1" key="1">
    <citation type="submission" date="2020-02" db="EMBL/GenBank/DDBJ databases">
        <authorList>
            <person name="Meier V. D."/>
        </authorList>
    </citation>
    <scope>NUCLEOTIDE SEQUENCE</scope>
    <source>
        <strain evidence="1">AVDCRST_MAG34</strain>
    </source>
</reference>
<organism evidence="1">
    <name type="scientific">uncultured Nocardioidaceae bacterium</name>
    <dbReference type="NCBI Taxonomy" id="253824"/>
    <lineage>
        <taxon>Bacteria</taxon>
        <taxon>Bacillati</taxon>
        <taxon>Actinomycetota</taxon>
        <taxon>Actinomycetes</taxon>
        <taxon>Propionibacteriales</taxon>
        <taxon>Nocardioidaceae</taxon>
        <taxon>environmental samples</taxon>
    </lineage>
</organism>
<dbReference type="EMBL" id="CADCUI010000008">
    <property type="protein sequence ID" value="CAA9332421.1"/>
    <property type="molecule type" value="Genomic_DNA"/>
</dbReference>